<keyword evidence="1" id="KW-0732">Signal</keyword>
<name>D6LHC6_9FUSO</name>
<dbReference type="InterPro" id="IPR011652">
    <property type="entry name" value="MORN_2"/>
</dbReference>
<evidence type="ECO:0000313" key="2">
    <source>
        <dbReference type="EMBL" id="EFG27802.2"/>
    </source>
</evidence>
<accession>D6LHC6</accession>
<dbReference type="Pfam" id="PF07661">
    <property type="entry name" value="MORN_2"/>
    <property type="match status" value="4"/>
</dbReference>
<reference evidence="2 3" key="1">
    <citation type="submission" date="2010-03" db="EMBL/GenBank/DDBJ databases">
        <title>The Genome Sequence of Fusobacterium sp. 1_1_41FAA.</title>
        <authorList>
            <consortium name="The Broad Institute Genome Sequencing Platform"/>
            <person name="Ward D."/>
            <person name="Earl A."/>
            <person name="Feldgarden M."/>
            <person name="Gevers D."/>
            <person name="Young S.K."/>
            <person name="Zeng Q."/>
            <person name="Koehrsen M."/>
            <person name="Alvarado L."/>
            <person name="Berlin A."/>
            <person name="Borenstein D."/>
            <person name="Chapman S."/>
            <person name="Chen Z."/>
            <person name="Engels R."/>
            <person name="Freedman E."/>
            <person name="Gellesch M."/>
            <person name="Goldberg J."/>
            <person name="Griggs A."/>
            <person name="Gujja S."/>
            <person name="Heilman E."/>
            <person name="Heiman D."/>
            <person name="Hepburn T."/>
            <person name="Howarth C."/>
            <person name="Jen D."/>
            <person name="Larson L."/>
            <person name="Mehta T."/>
            <person name="Park D."/>
            <person name="Pearson M."/>
            <person name="Richards J."/>
            <person name="Roberts A."/>
            <person name="Saif S."/>
            <person name="Shea T."/>
            <person name="Shenoy N."/>
            <person name="Sisk P."/>
            <person name="Stolte C."/>
            <person name="Sykes S."/>
            <person name="Walk T."/>
            <person name="White J."/>
            <person name="Yandava C."/>
            <person name="Strauss J.C."/>
            <person name="Ambrose C.E."/>
            <person name="Allen-Vercoe E."/>
            <person name="Haas B."/>
            <person name="Henn M.R."/>
            <person name="Nusbaum C."/>
            <person name="Birren B."/>
        </authorList>
    </citation>
    <scope>NUCLEOTIDE SEQUENCE [LARGE SCALE GENOMIC DNA]</scope>
    <source>
        <strain evidence="2 3">1_1_41FAA</strain>
    </source>
</reference>
<dbReference type="EMBL" id="GG770383">
    <property type="protein sequence ID" value="EFG27802.2"/>
    <property type="molecule type" value="Genomic_DNA"/>
</dbReference>
<protein>
    <submittedName>
        <fullName evidence="2">Acidic periplasmic protein</fullName>
    </submittedName>
</protein>
<evidence type="ECO:0000256" key="1">
    <source>
        <dbReference type="SAM" id="SignalP"/>
    </source>
</evidence>
<gene>
    <name evidence="2" type="ORF">HMPREF0400_01132</name>
</gene>
<dbReference type="AlphaFoldDB" id="D6LHC6"/>
<proteinExistence type="predicted"/>
<evidence type="ECO:0000313" key="3">
    <source>
        <dbReference type="Proteomes" id="UP000003964"/>
    </source>
</evidence>
<feature type="signal peptide" evidence="1">
    <location>
        <begin position="1"/>
        <end position="31"/>
    </location>
</feature>
<sequence>MNKINKKFGRNRMKKLLVGLLLVASSVLSFGAQRVPYEKLSFPGGYISYNDEKFTGEFERKDPRTGKINMVGSVKNGELHGTSYSYDENGKVTEEITFKKGMKEGASKLYHPSGAVAAKLNYKNDRYEGLQKYYYENGKLQAEIEMSKGQLDGVTKMYDENGKLKEEIIYKNGKKVK</sequence>
<feature type="chain" id="PRO_5003086272" evidence="1">
    <location>
        <begin position="32"/>
        <end position="177"/>
    </location>
</feature>
<dbReference type="Gene3D" id="3.90.930.1">
    <property type="match status" value="1"/>
</dbReference>
<dbReference type="SUPFAM" id="SSF82185">
    <property type="entry name" value="Histone H3 K4-specific methyltransferase SET7/9 N-terminal domain"/>
    <property type="match status" value="1"/>
</dbReference>
<dbReference type="Proteomes" id="UP000003964">
    <property type="component" value="Unassembled WGS sequence"/>
</dbReference>
<organism evidence="2 3">
    <name type="scientific">Fusobacterium periodonticum 1_1_41FAA</name>
    <dbReference type="NCBI Taxonomy" id="469621"/>
    <lineage>
        <taxon>Bacteria</taxon>
        <taxon>Fusobacteriati</taxon>
        <taxon>Fusobacteriota</taxon>
        <taxon>Fusobacteriia</taxon>
        <taxon>Fusobacteriales</taxon>
        <taxon>Fusobacteriaceae</taxon>
        <taxon>Fusobacterium</taxon>
    </lineage>
</organism>